<dbReference type="InterPro" id="IPR006664">
    <property type="entry name" value="OMP_bac"/>
</dbReference>
<organism evidence="7 8">
    <name type="scientific">Chryseosolibacter histidini</name>
    <dbReference type="NCBI Taxonomy" id="2782349"/>
    <lineage>
        <taxon>Bacteria</taxon>
        <taxon>Pseudomonadati</taxon>
        <taxon>Bacteroidota</taxon>
        <taxon>Cytophagia</taxon>
        <taxon>Cytophagales</taxon>
        <taxon>Chryseotaleaceae</taxon>
        <taxon>Chryseosolibacter</taxon>
    </lineage>
</organism>
<gene>
    <name evidence="7" type="ORF">KK083_05435</name>
</gene>
<evidence type="ECO:0000256" key="2">
    <source>
        <dbReference type="ARBA" id="ARBA00023136"/>
    </source>
</evidence>
<dbReference type="Gene3D" id="3.30.1330.60">
    <property type="entry name" value="OmpA-like domain"/>
    <property type="match status" value="1"/>
</dbReference>
<evidence type="ECO:0000256" key="5">
    <source>
        <dbReference type="SAM" id="MobiDB-lite"/>
    </source>
</evidence>
<comment type="subcellular location">
    <subcellularLocation>
        <location evidence="1">Cell outer membrane</location>
    </subcellularLocation>
</comment>
<dbReference type="InterPro" id="IPR036737">
    <property type="entry name" value="OmpA-like_sf"/>
</dbReference>
<dbReference type="InterPro" id="IPR011659">
    <property type="entry name" value="WD40"/>
</dbReference>
<evidence type="ECO:0000256" key="1">
    <source>
        <dbReference type="ARBA" id="ARBA00004442"/>
    </source>
</evidence>
<accession>A0AAP2GNA4</accession>
<dbReference type="Proteomes" id="UP001319200">
    <property type="component" value="Unassembled WGS sequence"/>
</dbReference>
<evidence type="ECO:0000256" key="3">
    <source>
        <dbReference type="ARBA" id="ARBA00023237"/>
    </source>
</evidence>
<dbReference type="AlphaFoldDB" id="A0AAP2GNA4"/>
<feature type="region of interest" description="Disordered" evidence="5">
    <location>
        <begin position="441"/>
        <end position="504"/>
    </location>
</feature>
<dbReference type="GO" id="GO:0009279">
    <property type="term" value="C:cell outer membrane"/>
    <property type="evidence" value="ECO:0007669"/>
    <property type="project" value="UniProtKB-SubCell"/>
</dbReference>
<dbReference type="InterPro" id="IPR006665">
    <property type="entry name" value="OmpA-like"/>
</dbReference>
<evidence type="ECO:0000313" key="7">
    <source>
        <dbReference type="EMBL" id="MBT1696307.1"/>
    </source>
</evidence>
<dbReference type="EMBL" id="JAHESF010000004">
    <property type="protein sequence ID" value="MBT1696307.1"/>
    <property type="molecule type" value="Genomic_DNA"/>
</dbReference>
<dbReference type="CDD" id="cd07185">
    <property type="entry name" value="OmpA_C-like"/>
    <property type="match status" value="1"/>
</dbReference>
<dbReference type="PANTHER" id="PTHR30329">
    <property type="entry name" value="STATOR ELEMENT OF FLAGELLAR MOTOR COMPLEX"/>
    <property type="match status" value="1"/>
</dbReference>
<dbReference type="SUPFAM" id="SSF48452">
    <property type="entry name" value="TPR-like"/>
    <property type="match status" value="1"/>
</dbReference>
<dbReference type="Pfam" id="PF00691">
    <property type="entry name" value="OmpA"/>
    <property type="match status" value="1"/>
</dbReference>
<evidence type="ECO:0000313" key="8">
    <source>
        <dbReference type="Proteomes" id="UP001319200"/>
    </source>
</evidence>
<feature type="compositionally biased region" description="Basic and acidic residues" evidence="5">
    <location>
        <begin position="458"/>
        <end position="504"/>
    </location>
</feature>
<comment type="caution">
    <text evidence="7">The sequence shown here is derived from an EMBL/GenBank/DDBJ whole genome shotgun (WGS) entry which is preliminary data.</text>
</comment>
<dbReference type="Gene3D" id="2.120.10.30">
    <property type="entry name" value="TolB, C-terminal domain"/>
    <property type="match status" value="1"/>
</dbReference>
<reference evidence="7 8" key="1">
    <citation type="submission" date="2021-05" db="EMBL/GenBank/DDBJ databases">
        <title>A Polyphasic approach of four new species of the genus Ohtaekwangia: Ohtaekwangia histidinii sp. nov., Ohtaekwangia cretensis sp. nov., Ohtaekwangia indiensis sp. nov., Ohtaekwangia reichenbachii sp. nov. from diverse environment.</title>
        <authorList>
            <person name="Octaviana S."/>
        </authorList>
    </citation>
    <scope>NUCLEOTIDE SEQUENCE [LARGE SCALE GENOMIC DNA]</scope>
    <source>
        <strain evidence="7 8">PWU4</strain>
    </source>
</reference>
<feature type="domain" description="OmpA-like" evidence="6">
    <location>
        <begin position="599"/>
        <end position="716"/>
    </location>
</feature>
<dbReference type="SUPFAM" id="SSF103088">
    <property type="entry name" value="OmpA-like"/>
    <property type="match status" value="1"/>
</dbReference>
<dbReference type="RefSeq" id="WP_254161505.1">
    <property type="nucleotide sequence ID" value="NZ_JAHESF010000004.1"/>
</dbReference>
<dbReference type="PRINTS" id="PR01021">
    <property type="entry name" value="OMPADOMAIN"/>
</dbReference>
<keyword evidence="2 4" id="KW-0472">Membrane</keyword>
<proteinExistence type="predicted"/>
<dbReference type="PANTHER" id="PTHR30329:SF21">
    <property type="entry name" value="LIPOPROTEIN YIAD-RELATED"/>
    <property type="match status" value="1"/>
</dbReference>
<evidence type="ECO:0000256" key="4">
    <source>
        <dbReference type="PROSITE-ProRule" id="PRU00473"/>
    </source>
</evidence>
<sequence length="716" mass="80948">MTLLAFSIQGFAQEDPKQLARDYFDLAESTLEATKALDQARDLYVLAAETDTTFVKANFEAGHIHIRTIGKELAVKYFMRVYRQDPDYRFDIEYWIAKSYQYGLEFDKALLYYGLYKDKLARKPNYQGKDKIDANTLTRAIQECENGKMYVSNPQNFSIVNIGREINSEFDDYGPVFSEREDEIVFTTRRRDDNLNQNVFEDNLPYEDIFTAKKSGNGWAFATNIGPVVNTLYHESSLALSADGNTLFIYNDVGGGDILFCERKPDGSWGEPVPLPGIINSSFQEKSISISKDEKTLYFTSNRPGGLGGTDIYKATKDTKGQWANVKNLGPRINTPLNDDGPFIDYDGVTLYFSSQGHNGMGGYDIYKCKYDEKNNDWSEPQNMGYPINTPDNEVYFITSADGKRAYYSSVREDGMGYTDIYVITSSEDIKKTTPVVAKPPVTETKKDTAATAVVKNDPPKTEPKNDPPKVDPPKKDPVVTKNDPPKTEPKKDPVVTKTEPKKEPKKEVVPLKYVITVVDAQSKAPMSAKVRLQGQRDNIIVPVSSGGPGVYEFRITNPTAKDYRLSVEIDGYVFLNQNLKLQGAQDKTLTRTIEMRKLAVGVSSILRNIYFDYDKARFKTESYTELNKLESMLRQNQSIKVEISGHTDAYGRWDYNKNLSQKRAEAVKDYLTKKGIDARRIKAVGYGETKPLASNDDEDDGRELNRRVEFKVLSN</sequence>
<dbReference type="InterPro" id="IPR011042">
    <property type="entry name" value="6-blade_b-propeller_TolB-like"/>
</dbReference>
<keyword evidence="3" id="KW-0998">Cell outer membrane</keyword>
<evidence type="ECO:0000259" key="6">
    <source>
        <dbReference type="PROSITE" id="PS51123"/>
    </source>
</evidence>
<dbReference type="SUPFAM" id="SSF82171">
    <property type="entry name" value="DPP6 N-terminal domain-like"/>
    <property type="match status" value="1"/>
</dbReference>
<name>A0AAP2GNA4_9BACT</name>
<dbReference type="InterPro" id="IPR011990">
    <property type="entry name" value="TPR-like_helical_dom_sf"/>
</dbReference>
<protein>
    <submittedName>
        <fullName evidence="7">PD40 domain-containing protein</fullName>
    </submittedName>
</protein>
<dbReference type="InterPro" id="IPR050330">
    <property type="entry name" value="Bact_OuterMem_StrucFunc"/>
</dbReference>
<keyword evidence="8" id="KW-1185">Reference proteome</keyword>
<dbReference type="PROSITE" id="PS51123">
    <property type="entry name" value="OMPA_2"/>
    <property type="match status" value="1"/>
</dbReference>
<dbReference type="Pfam" id="PF07676">
    <property type="entry name" value="PD40"/>
    <property type="match status" value="3"/>
</dbReference>